<feature type="transmembrane region" description="Helical" evidence="1">
    <location>
        <begin position="497"/>
        <end position="517"/>
    </location>
</feature>
<feature type="signal peptide" evidence="2">
    <location>
        <begin position="1"/>
        <end position="19"/>
    </location>
</feature>
<keyword evidence="1" id="KW-1133">Transmembrane helix</keyword>
<feature type="transmembrane region" description="Helical" evidence="1">
    <location>
        <begin position="199"/>
        <end position="223"/>
    </location>
</feature>
<evidence type="ECO:0000256" key="2">
    <source>
        <dbReference type="SAM" id="SignalP"/>
    </source>
</evidence>
<keyword evidence="2" id="KW-0732">Signal</keyword>
<comment type="caution">
    <text evidence="4">The sequence shown here is derived from an EMBL/GenBank/DDBJ whole genome shotgun (WGS) entry which is preliminary data.</text>
</comment>
<feature type="domain" description="Nose resistant-to-fluoxetine protein N-terminal" evidence="3">
    <location>
        <begin position="44"/>
        <end position="184"/>
    </location>
</feature>
<protein>
    <recommendedName>
        <fullName evidence="3">Nose resistant-to-fluoxetine protein N-terminal domain-containing protein</fullName>
    </recommendedName>
</protein>
<feature type="transmembrane region" description="Helical" evidence="1">
    <location>
        <begin position="355"/>
        <end position="376"/>
    </location>
</feature>
<dbReference type="InterPro" id="IPR006621">
    <property type="entry name" value="Nose-resist-to-fluoxetine_N"/>
</dbReference>
<evidence type="ECO:0000313" key="5">
    <source>
        <dbReference type="Proteomes" id="UP001142055"/>
    </source>
</evidence>
<dbReference type="InterPro" id="IPR052728">
    <property type="entry name" value="O2_lipid_transport_reg"/>
</dbReference>
<dbReference type="Pfam" id="PF01757">
    <property type="entry name" value="Acyl_transf_3"/>
    <property type="match status" value="1"/>
</dbReference>
<dbReference type="EMBL" id="JAPWDV010000001">
    <property type="protein sequence ID" value="KAJ6221772.1"/>
    <property type="molecule type" value="Genomic_DNA"/>
</dbReference>
<feature type="transmembrane region" description="Helical" evidence="1">
    <location>
        <begin position="397"/>
        <end position="417"/>
    </location>
</feature>
<feature type="transmembrane region" description="Helical" evidence="1">
    <location>
        <begin position="585"/>
        <end position="609"/>
    </location>
</feature>
<feature type="transmembrane region" description="Helical" evidence="1">
    <location>
        <begin position="467"/>
        <end position="488"/>
    </location>
</feature>
<feature type="transmembrane region" description="Helical" evidence="1">
    <location>
        <begin position="548"/>
        <end position="565"/>
    </location>
</feature>
<organism evidence="4 5">
    <name type="scientific">Blomia tropicalis</name>
    <name type="common">Mite</name>
    <dbReference type="NCBI Taxonomy" id="40697"/>
    <lineage>
        <taxon>Eukaryota</taxon>
        <taxon>Metazoa</taxon>
        <taxon>Ecdysozoa</taxon>
        <taxon>Arthropoda</taxon>
        <taxon>Chelicerata</taxon>
        <taxon>Arachnida</taxon>
        <taxon>Acari</taxon>
        <taxon>Acariformes</taxon>
        <taxon>Sarcoptiformes</taxon>
        <taxon>Astigmata</taxon>
        <taxon>Glycyphagoidea</taxon>
        <taxon>Echimyopodidae</taxon>
        <taxon>Blomia</taxon>
    </lineage>
</organism>
<name>A0A9Q0MC62_BLOTA</name>
<evidence type="ECO:0000259" key="3">
    <source>
        <dbReference type="SMART" id="SM00703"/>
    </source>
</evidence>
<dbReference type="Pfam" id="PF20146">
    <property type="entry name" value="NRF"/>
    <property type="match status" value="1"/>
</dbReference>
<keyword evidence="1" id="KW-0812">Transmembrane</keyword>
<dbReference type="GO" id="GO:0016747">
    <property type="term" value="F:acyltransferase activity, transferring groups other than amino-acyl groups"/>
    <property type="evidence" value="ECO:0007669"/>
    <property type="project" value="InterPro"/>
</dbReference>
<keyword evidence="5" id="KW-1185">Reference proteome</keyword>
<dbReference type="PANTHER" id="PTHR11161:SF0">
    <property type="entry name" value="O-ACYLTRANSFERASE LIKE PROTEIN"/>
    <property type="match status" value="1"/>
</dbReference>
<feature type="chain" id="PRO_5040211469" description="Nose resistant-to-fluoxetine protein N-terminal domain-containing protein" evidence="2">
    <location>
        <begin position="20"/>
        <end position="692"/>
    </location>
</feature>
<dbReference type="OMA" id="QFEPGFN"/>
<dbReference type="SMART" id="SM00703">
    <property type="entry name" value="NRF"/>
    <property type="match status" value="1"/>
</dbReference>
<dbReference type="AlphaFoldDB" id="A0A9Q0MC62"/>
<gene>
    <name evidence="4" type="ORF">RDWZM_000317</name>
</gene>
<evidence type="ECO:0000256" key="1">
    <source>
        <dbReference type="SAM" id="Phobius"/>
    </source>
</evidence>
<evidence type="ECO:0000313" key="4">
    <source>
        <dbReference type="EMBL" id="KAJ6221772.1"/>
    </source>
</evidence>
<feature type="transmembrane region" description="Helical" evidence="1">
    <location>
        <begin position="630"/>
        <end position="647"/>
    </location>
</feature>
<accession>A0A9Q0MC62</accession>
<sequence length="692" mass="79329">MMFIKLFMILSIFTTSIVTINLQEDRKFVYNFFRFFNQVRSQLSEQCKTISNYVQNNSNETWIAQMIDANSLLEPGTGDGNIQFLGSYDECIQIRVPQSVRSQLPSLNNPLYDSIQYCTLAFNMSIILNQQEIEKYPKSIIPLLSATAGICIPSACTSESDIPIILSRYSEITNNYVRLDNCVTGDQLAFSKRAGTGHIIIIVIIVVIIAFCFIGTVIEFTIWQTKYTNWYNRLFLCFSWKRNFEILARTTSNNVKLKKLAPTVIPEAINDVKPSSSTSAINVSQEALQSGEVNYGATKPKLVRPQITCFDGIRFISFSFILTYHTFTAAQQPSSNLLDVIKAETGFINQLVTNAALWVDTFFLLSGFLVAHSVLYQRRNSDYKVWHQIWSHPKRLLHRYLRLTPSIAGVLMLSILIEVFGSGPLWNEYVVLSKSTCHKNWWLLFLYVNNIFRLNQPMSYPSECLAYLWYVAVDMQFYVISPLLIMFLTSQKSRTRLFGVAINLIVTILSWIITGILMNRDGLTPTVLVTIYDLDYINLIYKQPHCRIGPYCVGILLAYILYRRTIEKNEQNEESADLNAKPNQWFGLLLLSISITIILTITLLTYPWLLGDKTYHDFGGLLYGMVHRTFWAIGWAIFIYVCVIGYAEPLNRFLSTGIFQILSKLTYQSYLVHSILISAITHMVRQKFITLN</sequence>
<dbReference type="PANTHER" id="PTHR11161">
    <property type="entry name" value="O-ACYLTRANSFERASE"/>
    <property type="match status" value="1"/>
</dbReference>
<dbReference type="Proteomes" id="UP001142055">
    <property type="component" value="Chromosome 1"/>
</dbReference>
<keyword evidence="1" id="KW-0472">Membrane</keyword>
<dbReference type="InterPro" id="IPR002656">
    <property type="entry name" value="Acyl_transf_3_dom"/>
</dbReference>
<reference evidence="4" key="1">
    <citation type="submission" date="2022-12" db="EMBL/GenBank/DDBJ databases">
        <title>Genome assemblies of Blomia tropicalis.</title>
        <authorList>
            <person name="Cui Y."/>
        </authorList>
    </citation>
    <scope>NUCLEOTIDE SEQUENCE</scope>
    <source>
        <tissue evidence="4">Adult mites</tissue>
    </source>
</reference>
<proteinExistence type="predicted"/>